<feature type="chain" id="PRO_5007857870" evidence="1">
    <location>
        <begin position="20"/>
        <end position="326"/>
    </location>
</feature>
<feature type="signal peptide" evidence="1">
    <location>
        <begin position="1"/>
        <end position="19"/>
    </location>
</feature>
<proteinExistence type="predicted"/>
<dbReference type="STRING" id="1314781.A0A165FRC6"/>
<keyword evidence="3" id="KW-1185">Reference proteome</keyword>
<dbReference type="OrthoDB" id="3010635at2759"/>
<dbReference type="AlphaFoldDB" id="A0A165FRC6"/>
<dbReference type="InParanoid" id="A0A165FRC6"/>
<keyword evidence="1" id="KW-0732">Signal</keyword>
<evidence type="ECO:0000256" key="1">
    <source>
        <dbReference type="SAM" id="SignalP"/>
    </source>
</evidence>
<evidence type="ECO:0000313" key="3">
    <source>
        <dbReference type="Proteomes" id="UP000077266"/>
    </source>
</evidence>
<name>A0A165FRC6_EXIGL</name>
<accession>A0A165FRC6</accession>
<dbReference type="SUPFAM" id="SSF56973">
    <property type="entry name" value="Aerolisin/ETX pore-forming domain"/>
    <property type="match status" value="1"/>
</dbReference>
<reference evidence="2 3" key="1">
    <citation type="journal article" date="2016" name="Mol. Biol. Evol.">
        <title>Comparative Genomics of Early-Diverging Mushroom-Forming Fungi Provides Insights into the Origins of Lignocellulose Decay Capabilities.</title>
        <authorList>
            <person name="Nagy L.G."/>
            <person name="Riley R."/>
            <person name="Tritt A."/>
            <person name="Adam C."/>
            <person name="Daum C."/>
            <person name="Floudas D."/>
            <person name="Sun H."/>
            <person name="Yadav J.S."/>
            <person name="Pangilinan J."/>
            <person name="Larsson K.H."/>
            <person name="Matsuura K."/>
            <person name="Barry K."/>
            <person name="Labutti K."/>
            <person name="Kuo R."/>
            <person name="Ohm R.A."/>
            <person name="Bhattacharya S.S."/>
            <person name="Shirouzu T."/>
            <person name="Yoshinaga Y."/>
            <person name="Martin F.M."/>
            <person name="Grigoriev I.V."/>
            <person name="Hibbett D.S."/>
        </authorList>
    </citation>
    <scope>NUCLEOTIDE SEQUENCE [LARGE SCALE GENOMIC DNA]</scope>
    <source>
        <strain evidence="2 3">HHB12029</strain>
    </source>
</reference>
<protein>
    <submittedName>
        <fullName evidence="2">Uncharacterized protein</fullName>
    </submittedName>
</protein>
<organism evidence="2 3">
    <name type="scientific">Exidia glandulosa HHB12029</name>
    <dbReference type="NCBI Taxonomy" id="1314781"/>
    <lineage>
        <taxon>Eukaryota</taxon>
        <taxon>Fungi</taxon>
        <taxon>Dikarya</taxon>
        <taxon>Basidiomycota</taxon>
        <taxon>Agaricomycotina</taxon>
        <taxon>Agaricomycetes</taxon>
        <taxon>Auriculariales</taxon>
        <taxon>Exidiaceae</taxon>
        <taxon>Exidia</taxon>
    </lineage>
</organism>
<gene>
    <name evidence="2" type="ORF">EXIGLDRAFT_751164</name>
</gene>
<dbReference type="Proteomes" id="UP000077266">
    <property type="component" value="Unassembled WGS sequence"/>
</dbReference>
<evidence type="ECO:0000313" key="2">
    <source>
        <dbReference type="EMBL" id="KZV89410.1"/>
    </source>
</evidence>
<dbReference type="EMBL" id="KV426073">
    <property type="protein sequence ID" value="KZV89410.1"/>
    <property type="molecule type" value="Genomic_DNA"/>
</dbReference>
<sequence length="326" mass="34441">MRLNYLHIVALAFPGTIVALPTVVDHLPRLTVIPAHASHVAYDIERRVILAFDATGSPLAEVDAISGAFVSADKRDAVSVCTNISAAGVQSLPGFQTLHDIAVANWGDGWSELLTNVNDPGLQPQNNMNADACVTGPTQITLDGDPNCQTSAQTADAQFIGASGSVNLQYIEGTTSATQITVTSESATQIGDTISVGFSIPEVVDVSEQLTFSETITNSHSTATTTTHDDQTSQTMTLNGLPGQTCSLDFNVQTCGIIGHGNVQMAARGWLWIHYPHKRNGHAWWGLSIDGNIPDASQRSTYIQVSTSTSSTSHSDYKATCVGGNA</sequence>